<sequence>MRLSSVSFLAALTAQGVKGLHAPSPNQHHVATPVAATPTPADPQQTPPGGAQAGFQPTYQAQYYCGTSSLVNHTLGNSPLLADCQALLTNVTGSPGYWTLTQWPGDNVMSPMLTNGTCQLVIGKMRDDVNQNVTIGNGDIENFVAMMINQKNGTCSQTGRCSAWGVTSCISRDGGDVALSWEFVQPQP</sequence>
<reference evidence="4 5" key="1">
    <citation type="journal article" date="2024" name="IMA Fungus">
        <title>Apiospora arundinis, a panoply of carbohydrate-active enzymes and secondary metabolites.</title>
        <authorList>
            <person name="Sorensen T."/>
            <person name="Petersen C."/>
            <person name="Muurmann A.T."/>
            <person name="Christiansen J.V."/>
            <person name="Brundto M.L."/>
            <person name="Overgaard C.K."/>
            <person name="Boysen A.T."/>
            <person name="Wollenberg R.D."/>
            <person name="Larsen T.O."/>
            <person name="Sorensen J.L."/>
            <person name="Nielsen K.L."/>
            <person name="Sondergaard T.E."/>
        </authorList>
    </citation>
    <scope>NUCLEOTIDE SEQUENCE [LARGE SCALE GENOMIC DNA]</scope>
    <source>
        <strain evidence="4 5">AAU 773</strain>
    </source>
</reference>
<keyword evidence="5" id="KW-1185">Reference proteome</keyword>
<dbReference type="EMBL" id="JAPCWZ010000010">
    <property type="protein sequence ID" value="KAK8848478.1"/>
    <property type="molecule type" value="Genomic_DNA"/>
</dbReference>
<dbReference type="InterPro" id="IPR029226">
    <property type="entry name" value="Ecp2-like"/>
</dbReference>
<evidence type="ECO:0000256" key="1">
    <source>
        <dbReference type="SAM" id="MobiDB-lite"/>
    </source>
</evidence>
<protein>
    <recommendedName>
        <fullName evidence="3">Ecp2 effector protein-like domain-containing protein</fullName>
    </recommendedName>
</protein>
<dbReference type="Pfam" id="PF14856">
    <property type="entry name" value="Hce2"/>
    <property type="match status" value="1"/>
</dbReference>
<evidence type="ECO:0000256" key="2">
    <source>
        <dbReference type="SAM" id="SignalP"/>
    </source>
</evidence>
<evidence type="ECO:0000259" key="3">
    <source>
        <dbReference type="Pfam" id="PF14856"/>
    </source>
</evidence>
<name>A0ABR2HKH4_9PEZI</name>
<dbReference type="Proteomes" id="UP001390339">
    <property type="component" value="Unassembled WGS sequence"/>
</dbReference>
<keyword evidence="2" id="KW-0732">Signal</keyword>
<feature type="chain" id="PRO_5047482736" description="Ecp2 effector protein-like domain-containing protein" evidence="2">
    <location>
        <begin position="20"/>
        <end position="188"/>
    </location>
</feature>
<feature type="compositionally biased region" description="Low complexity" evidence="1">
    <location>
        <begin position="31"/>
        <end position="52"/>
    </location>
</feature>
<evidence type="ECO:0000313" key="5">
    <source>
        <dbReference type="Proteomes" id="UP001390339"/>
    </source>
</evidence>
<organism evidence="4 5">
    <name type="scientific">Apiospora arundinis</name>
    <dbReference type="NCBI Taxonomy" id="335852"/>
    <lineage>
        <taxon>Eukaryota</taxon>
        <taxon>Fungi</taxon>
        <taxon>Dikarya</taxon>
        <taxon>Ascomycota</taxon>
        <taxon>Pezizomycotina</taxon>
        <taxon>Sordariomycetes</taxon>
        <taxon>Xylariomycetidae</taxon>
        <taxon>Amphisphaeriales</taxon>
        <taxon>Apiosporaceae</taxon>
        <taxon>Apiospora</taxon>
    </lineage>
</organism>
<feature type="signal peptide" evidence="2">
    <location>
        <begin position="1"/>
        <end position="19"/>
    </location>
</feature>
<accession>A0ABR2HKH4</accession>
<comment type="caution">
    <text evidence="4">The sequence shown here is derived from an EMBL/GenBank/DDBJ whole genome shotgun (WGS) entry which is preliminary data.</text>
</comment>
<gene>
    <name evidence="4" type="ORF">PGQ11_014958</name>
</gene>
<feature type="domain" description="Ecp2 effector protein-like" evidence="3">
    <location>
        <begin position="64"/>
        <end position="169"/>
    </location>
</feature>
<feature type="region of interest" description="Disordered" evidence="1">
    <location>
        <begin position="20"/>
        <end position="52"/>
    </location>
</feature>
<evidence type="ECO:0000313" key="4">
    <source>
        <dbReference type="EMBL" id="KAK8848478.1"/>
    </source>
</evidence>
<proteinExistence type="predicted"/>